<keyword evidence="2" id="KW-0808">Transferase</keyword>
<evidence type="ECO:0000259" key="1">
    <source>
        <dbReference type="Pfam" id="PF03372"/>
    </source>
</evidence>
<dbReference type="InterPro" id="IPR036691">
    <property type="entry name" value="Endo/exonu/phosph_ase_sf"/>
</dbReference>
<sequence>MSININNTNLVIVNLNANGLKRNRNTFAAFLCHHNVDIACISETHLSTPESIKLNGYFILCSDRPATRPSGKVALLIRAKIKHQQAYIPPMRSLEAVAIALSINNITQL</sequence>
<dbReference type="GO" id="GO:0003964">
    <property type="term" value="F:RNA-directed DNA polymerase activity"/>
    <property type="evidence" value="ECO:0007669"/>
    <property type="project" value="UniProtKB-KW"/>
</dbReference>
<proteinExistence type="predicted"/>
<dbReference type="EMBL" id="GGMS01007724">
    <property type="protein sequence ID" value="MBY76927.1"/>
    <property type="molecule type" value="Transcribed_RNA"/>
</dbReference>
<name>A0A2S2QGQ9_9HEMI</name>
<keyword evidence="2" id="KW-0548">Nucleotidyltransferase</keyword>
<dbReference type="InterPro" id="IPR005135">
    <property type="entry name" value="Endo/exonuclease/phosphatase"/>
</dbReference>
<protein>
    <submittedName>
        <fullName evidence="2">RNA-directed DNA polymerase from mobile element jockey</fullName>
    </submittedName>
</protein>
<organism evidence="2">
    <name type="scientific">Sipha flava</name>
    <name type="common">yellow sugarcane aphid</name>
    <dbReference type="NCBI Taxonomy" id="143950"/>
    <lineage>
        <taxon>Eukaryota</taxon>
        <taxon>Metazoa</taxon>
        <taxon>Ecdysozoa</taxon>
        <taxon>Arthropoda</taxon>
        <taxon>Hexapoda</taxon>
        <taxon>Insecta</taxon>
        <taxon>Pterygota</taxon>
        <taxon>Neoptera</taxon>
        <taxon>Paraneoptera</taxon>
        <taxon>Hemiptera</taxon>
        <taxon>Sternorrhyncha</taxon>
        <taxon>Aphidomorpha</taxon>
        <taxon>Aphidoidea</taxon>
        <taxon>Aphididae</taxon>
        <taxon>Sipha</taxon>
    </lineage>
</organism>
<gene>
    <name evidence="2" type="primary">pol_84</name>
    <name evidence="2" type="ORF">g.129302</name>
</gene>
<dbReference type="SUPFAM" id="SSF56219">
    <property type="entry name" value="DNase I-like"/>
    <property type="match status" value="1"/>
</dbReference>
<evidence type="ECO:0000313" key="2">
    <source>
        <dbReference type="EMBL" id="MBY76927.1"/>
    </source>
</evidence>
<dbReference type="Gene3D" id="3.60.10.10">
    <property type="entry name" value="Endonuclease/exonuclease/phosphatase"/>
    <property type="match status" value="1"/>
</dbReference>
<accession>A0A2S2QGQ9</accession>
<reference evidence="2" key="1">
    <citation type="submission" date="2018-04" db="EMBL/GenBank/DDBJ databases">
        <title>Transcriptome assembly of Sipha flava.</title>
        <authorList>
            <person name="Scully E.D."/>
            <person name="Geib S.M."/>
            <person name="Palmer N.A."/>
            <person name="Koch K."/>
            <person name="Bradshaw J."/>
            <person name="Heng-Moss T."/>
            <person name="Sarath G."/>
        </authorList>
    </citation>
    <scope>NUCLEOTIDE SEQUENCE</scope>
</reference>
<dbReference type="AlphaFoldDB" id="A0A2S2QGQ9"/>
<keyword evidence="2" id="KW-0695">RNA-directed DNA polymerase</keyword>
<dbReference type="Pfam" id="PF03372">
    <property type="entry name" value="Exo_endo_phos"/>
    <property type="match status" value="1"/>
</dbReference>
<feature type="domain" description="Endonuclease/exonuclease/phosphatase" evidence="1">
    <location>
        <begin position="1"/>
        <end position="87"/>
    </location>
</feature>